<comment type="catalytic activity">
    <reaction evidence="1 9">
        <text>an S-substituted glutathione + H2O = an S-substituted L-cysteinylglycine + L-glutamate</text>
        <dbReference type="Rhea" id="RHEA:59468"/>
        <dbReference type="ChEBI" id="CHEBI:15377"/>
        <dbReference type="ChEBI" id="CHEBI:29985"/>
        <dbReference type="ChEBI" id="CHEBI:90779"/>
        <dbReference type="ChEBI" id="CHEBI:143103"/>
        <dbReference type="EC" id="3.4.19.13"/>
    </reaction>
</comment>
<name>A0ABS9W1D5_9PROT</name>
<proteinExistence type="inferred from homology"/>
<feature type="region of interest" description="Disordered" evidence="10">
    <location>
        <begin position="29"/>
        <end position="50"/>
    </location>
</feature>
<dbReference type="InterPro" id="IPR029055">
    <property type="entry name" value="Ntn_hydrolases_N"/>
</dbReference>
<dbReference type="GO" id="GO:0103068">
    <property type="term" value="F:leukotriene C4 gamma-glutamyl transferase activity"/>
    <property type="evidence" value="ECO:0007669"/>
    <property type="project" value="UniProtKB-EC"/>
</dbReference>
<evidence type="ECO:0000256" key="7">
    <source>
        <dbReference type="ARBA" id="ARBA00023315"/>
    </source>
</evidence>
<dbReference type="NCBIfam" id="TIGR00066">
    <property type="entry name" value="g_glut_trans"/>
    <property type="match status" value="1"/>
</dbReference>
<feature type="chain" id="PRO_5046978414" description="Glutathione hydrolase proenzyme" evidence="11">
    <location>
        <begin position="30"/>
        <end position="586"/>
    </location>
</feature>
<evidence type="ECO:0000313" key="12">
    <source>
        <dbReference type="EMBL" id="MCI0753108.1"/>
    </source>
</evidence>
<evidence type="ECO:0000256" key="9">
    <source>
        <dbReference type="RuleBase" id="RU368036"/>
    </source>
</evidence>
<dbReference type="EC" id="2.3.2.2" evidence="9"/>
<evidence type="ECO:0000256" key="2">
    <source>
        <dbReference type="ARBA" id="ARBA00001089"/>
    </source>
</evidence>
<dbReference type="Proteomes" id="UP001201985">
    <property type="component" value="Unassembled WGS sequence"/>
</dbReference>
<gene>
    <name evidence="12" type="primary">ggt</name>
    <name evidence="12" type="ORF">MON41_04940</name>
</gene>
<dbReference type="InterPro" id="IPR051792">
    <property type="entry name" value="GGT_bact"/>
</dbReference>
<evidence type="ECO:0000256" key="10">
    <source>
        <dbReference type="SAM" id="MobiDB-lite"/>
    </source>
</evidence>
<comment type="catalytic activity">
    <reaction evidence="8 9">
        <text>an N-terminal (5-L-glutamyl)-[peptide] + an alpha-amino acid = 5-L-glutamyl amino acid + an N-terminal L-alpha-aminoacyl-[peptide]</text>
        <dbReference type="Rhea" id="RHEA:23904"/>
        <dbReference type="Rhea" id="RHEA-COMP:9780"/>
        <dbReference type="Rhea" id="RHEA-COMP:9795"/>
        <dbReference type="ChEBI" id="CHEBI:77644"/>
        <dbReference type="ChEBI" id="CHEBI:78597"/>
        <dbReference type="ChEBI" id="CHEBI:78599"/>
        <dbReference type="ChEBI" id="CHEBI:78608"/>
        <dbReference type="EC" id="2.3.2.2"/>
    </reaction>
</comment>
<evidence type="ECO:0000256" key="3">
    <source>
        <dbReference type="ARBA" id="ARBA00009381"/>
    </source>
</evidence>
<comment type="pathway">
    <text evidence="9">Sulfur metabolism; glutathione metabolism.</text>
</comment>
<keyword evidence="9" id="KW-0317">Glutathione biosynthesis</keyword>
<sequence>MRMTLSIRTALFAAPLLVAALLPGAAARAQDTTPQPAAHEAPRPPARASRQMVAAAHPLAAEAGLAMLRAGGTAVDAAVAVQAVLTLVEPQSSGIGGGALMLHWNGLERRLTAWDGRETAPATAGSGLFLRPDGTPLTFYEAVLSGRSVGAPGVLPMLEAAHHEQGRLPWTELFQPAIRLAEQGFPISARLAGLIAEDAERLKRNPSAAAYFFAADGTPWPEGHLLRNPALAETLRMVAGRGAAAMQVGPVAQDIVAAVAGHGDAGNGLTVDDLAAYAPKKREPLCTPYRRFRLCGFPPPSSGGVAVAQILGVLEHADMAGLDPRGAEAAHLLVEASRLAFADRNLYIADSDFQPVPVRGLTEDVYLTLRAQLLDRDRANPAPAAGQPRWRHADLSPQPDQPEHGTSQVSIVDAAGNALSMTTTVEDAFGARLMVRGFFLNNELTDFSFRPEINGRPVANRVEGGKRPRSSMAPTLVFNAEGRLLATLGSPGGARIIGYVAQTLLGLLDWKLDPQAAVSLPRAGSLGGAAELELGTMAATLAPALQARGHRTEVRAMVSGLQAIIVTPQGLLGGADPRREGVAIGD</sequence>
<dbReference type="Gene3D" id="1.10.246.130">
    <property type="match status" value="1"/>
</dbReference>
<dbReference type="PANTHER" id="PTHR43199">
    <property type="entry name" value="GLUTATHIONE HYDROLASE"/>
    <property type="match status" value="1"/>
</dbReference>
<comment type="PTM">
    <text evidence="9">Cleaved by autocatalysis into a large and a small subunit.</text>
</comment>
<keyword evidence="13" id="KW-1185">Reference proteome</keyword>
<dbReference type="Pfam" id="PF01019">
    <property type="entry name" value="G_glu_transpept"/>
    <property type="match status" value="1"/>
</dbReference>
<dbReference type="EC" id="3.4.19.13" evidence="9"/>
<dbReference type="PRINTS" id="PR01210">
    <property type="entry name" value="GGTRANSPTASE"/>
</dbReference>
<keyword evidence="6 9" id="KW-0865">Zymogen</keyword>
<feature type="signal peptide" evidence="11">
    <location>
        <begin position="1"/>
        <end position="29"/>
    </location>
</feature>
<evidence type="ECO:0000256" key="5">
    <source>
        <dbReference type="ARBA" id="ARBA00022801"/>
    </source>
</evidence>
<keyword evidence="11" id="KW-0732">Signal</keyword>
<evidence type="ECO:0000256" key="8">
    <source>
        <dbReference type="ARBA" id="ARBA00047417"/>
    </source>
</evidence>
<dbReference type="InterPro" id="IPR000101">
    <property type="entry name" value="GGT_peptidase"/>
</dbReference>
<keyword evidence="4 9" id="KW-0808">Transferase</keyword>
<evidence type="ECO:0000256" key="6">
    <source>
        <dbReference type="ARBA" id="ARBA00023145"/>
    </source>
</evidence>
<dbReference type="InterPro" id="IPR043138">
    <property type="entry name" value="GGT_lsub"/>
</dbReference>
<organism evidence="12 13">
    <name type="scientific">Teichococcus vastitatis</name>
    <dbReference type="NCBI Taxonomy" id="2307076"/>
    <lineage>
        <taxon>Bacteria</taxon>
        <taxon>Pseudomonadati</taxon>
        <taxon>Pseudomonadota</taxon>
        <taxon>Alphaproteobacteria</taxon>
        <taxon>Acetobacterales</taxon>
        <taxon>Roseomonadaceae</taxon>
        <taxon>Roseomonas</taxon>
    </lineage>
</organism>
<comment type="subunit">
    <text evidence="9">This enzyme consists of two polypeptide chains, which are synthesized in precursor form from a single polypeptide.</text>
</comment>
<feature type="region of interest" description="Disordered" evidence="10">
    <location>
        <begin position="378"/>
        <end position="407"/>
    </location>
</feature>
<evidence type="ECO:0000313" key="13">
    <source>
        <dbReference type="Proteomes" id="UP001201985"/>
    </source>
</evidence>
<dbReference type="Gene3D" id="3.60.20.40">
    <property type="match status" value="1"/>
</dbReference>
<dbReference type="EMBL" id="JALBUU010000004">
    <property type="protein sequence ID" value="MCI0753108.1"/>
    <property type="molecule type" value="Genomic_DNA"/>
</dbReference>
<dbReference type="InterPro" id="IPR043137">
    <property type="entry name" value="GGT_ssub_C"/>
</dbReference>
<comment type="catalytic activity">
    <reaction evidence="2 9">
        <text>glutathione + H2O = L-cysteinylglycine + L-glutamate</text>
        <dbReference type="Rhea" id="RHEA:28807"/>
        <dbReference type="ChEBI" id="CHEBI:15377"/>
        <dbReference type="ChEBI" id="CHEBI:29985"/>
        <dbReference type="ChEBI" id="CHEBI:57925"/>
        <dbReference type="ChEBI" id="CHEBI:61694"/>
        <dbReference type="EC" id="3.4.19.13"/>
    </reaction>
</comment>
<protein>
    <recommendedName>
        <fullName evidence="9">Glutathione hydrolase proenzyme</fullName>
        <ecNumber evidence="9">2.3.2.2</ecNumber>
        <ecNumber evidence="9">3.4.19.13</ecNumber>
    </recommendedName>
    <component>
        <recommendedName>
            <fullName evidence="9">Glutathione hydrolase large chain</fullName>
        </recommendedName>
    </component>
    <component>
        <recommendedName>
            <fullName evidence="9">Glutathione hydrolase small chain</fullName>
        </recommendedName>
    </component>
</protein>
<comment type="similarity">
    <text evidence="3 9">Belongs to the gamma-glutamyltransferase family.</text>
</comment>
<dbReference type="SUPFAM" id="SSF56235">
    <property type="entry name" value="N-terminal nucleophile aminohydrolases (Ntn hydrolases)"/>
    <property type="match status" value="1"/>
</dbReference>
<keyword evidence="5 9" id="KW-0378">Hydrolase</keyword>
<evidence type="ECO:0000256" key="4">
    <source>
        <dbReference type="ARBA" id="ARBA00022679"/>
    </source>
</evidence>
<keyword evidence="7 9" id="KW-0012">Acyltransferase</keyword>
<dbReference type="PANTHER" id="PTHR43199:SF1">
    <property type="entry name" value="GLUTATHIONE HYDROLASE PROENZYME"/>
    <property type="match status" value="1"/>
</dbReference>
<evidence type="ECO:0000256" key="11">
    <source>
        <dbReference type="SAM" id="SignalP"/>
    </source>
</evidence>
<evidence type="ECO:0000256" key="1">
    <source>
        <dbReference type="ARBA" id="ARBA00001049"/>
    </source>
</evidence>
<accession>A0ABS9W1D5</accession>
<reference evidence="12 13" key="1">
    <citation type="submission" date="2022-03" db="EMBL/GenBank/DDBJ databases">
        <title>Complete genome analysis of Roseomonas KG 17.1 : a prolific producer of plant growth promoters.</title>
        <authorList>
            <person name="Saadouli I."/>
            <person name="Najjari A."/>
            <person name="Mosbah A."/>
            <person name="Ouzari H.I."/>
        </authorList>
    </citation>
    <scope>NUCLEOTIDE SEQUENCE [LARGE SCALE GENOMIC DNA]</scope>
    <source>
        <strain evidence="12 13">KG17-1</strain>
    </source>
</reference>
<comment type="caution">
    <text evidence="12">The sequence shown here is derived from an EMBL/GenBank/DDBJ whole genome shotgun (WGS) entry which is preliminary data.</text>
</comment>
<feature type="compositionally biased region" description="Low complexity" evidence="10">
    <location>
        <begin position="29"/>
        <end position="39"/>
    </location>
</feature>